<evidence type="ECO:0000256" key="2">
    <source>
        <dbReference type="ARBA" id="ARBA00022692"/>
    </source>
</evidence>
<proteinExistence type="predicted"/>
<evidence type="ECO:0000259" key="8">
    <source>
        <dbReference type="Pfam" id="PF04116"/>
    </source>
</evidence>
<dbReference type="PANTHER" id="PTHR21624">
    <property type="entry name" value="STEROL DESATURASE-RELATED PROTEIN"/>
    <property type="match status" value="1"/>
</dbReference>
<dbReference type="OrthoDB" id="9770329at2"/>
<dbReference type="Proteomes" id="UP000032066">
    <property type="component" value="Unassembled WGS sequence"/>
</dbReference>
<dbReference type="RefSeq" id="WP_043911192.1">
    <property type="nucleotide sequence ID" value="NZ_JXZB01000002.1"/>
</dbReference>
<evidence type="ECO:0000256" key="1">
    <source>
        <dbReference type="ARBA" id="ARBA00004127"/>
    </source>
</evidence>
<evidence type="ECO:0000256" key="6">
    <source>
        <dbReference type="ARBA" id="ARBA00023136"/>
    </source>
</evidence>
<keyword evidence="6 7" id="KW-0472">Membrane</keyword>
<dbReference type="GO" id="GO:0016020">
    <property type="term" value="C:membrane"/>
    <property type="evidence" value="ECO:0007669"/>
    <property type="project" value="GOC"/>
</dbReference>
<organism evidence="9 10">
    <name type="scientific">Kitasatospora griseola</name>
    <name type="common">Streptomyces griseolosporeus</name>
    <dbReference type="NCBI Taxonomy" id="2064"/>
    <lineage>
        <taxon>Bacteria</taxon>
        <taxon>Bacillati</taxon>
        <taxon>Actinomycetota</taxon>
        <taxon>Actinomycetes</taxon>
        <taxon>Kitasatosporales</taxon>
        <taxon>Streptomycetaceae</taxon>
        <taxon>Kitasatospora</taxon>
    </lineage>
</organism>
<feature type="domain" description="Fatty acid hydroxylase" evidence="8">
    <location>
        <begin position="81"/>
        <end position="215"/>
    </location>
</feature>
<keyword evidence="5" id="KW-0443">Lipid metabolism</keyword>
<sequence length="277" mass="31950">MDLASLVLWLSAPVFLLGMLVELFVLRRRRLPSYDRRDSLLNIATAVGNQLVAMPWAIVEAVVLLRLHSAVPWHLDGWPAWVAGMIAVDFAYYWFHRAHHEIRVLWAVHVVHHSSERYNLSVALRQPFLLAVTALPFLLPVMLVGVRPEVLTACFAINLVYQFFIHTELVDRMWAPVEFVFNTPSHHRAHHGSQRQYLDINYGGILILWDRLFGTFEPEGERVRYGLTKNIDTYNILRVQTHELVAIARDVRGARTWSDRFGHVLRGPGWTPRPTQA</sequence>
<feature type="transmembrane region" description="Helical" evidence="7">
    <location>
        <begin position="78"/>
        <end position="95"/>
    </location>
</feature>
<evidence type="ECO:0000256" key="3">
    <source>
        <dbReference type="ARBA" id="ARBA00022989"/>
    </source>
</evidence>
<dbReference type="STRING" id="2064.TR51_14150"/>
<dbReference type="InterPro" id="IPR006694">
    <property type="entry name" value="Fatty_acid_hydroxylase"/>
</dbReference>
<keyword evidence="2 7" id="KW-0812">Transmembrane</keyword>
<accession>A0A0D0NAA3</accession>
<comment type="caution">
    <text evidence="9">The sequence shown here is derived from an EMBL/GenBank/DDBJ whole genome shotgun (WGS) entry which is preliminary data.</text>
</comment>
<keyword evidence="10" id="KW-1185">Reference proteome</keyword>
<dbReference type="GO" id="GO:0012505">
    <property type="term" value="C:endomembrane system"/>
    <property type="evidence" value="ECO:0007669"/>
    <property type="project" value="UniProtKB-SubCell"/>
</dbReference>
<evidence type="ECO:0000256" key="5">
    <source>
        <dbReference type="ARBA" id="ARBA00023098"/>
    </source>
</evidence>
<feature type="transmembrane region" description="Helical" evidence="7">
    <location>
        <begin position="39"/>
        <end position="58"/>
    </location>
</feature>
<dbReference type="GO" id="GO:0050479">
    <property type="term" value="F:glyceryl-ether monooxygenase activity"/>
    <property type="evidence" value="ECO:0007669"/>
    <property type="project" value="TreeGrafter"/>
</dbReference>
<keyword evidence="3 7" id="KW-1133">Transmembrane helix</keyword>
<dbReference type="PANTHER" id="PTHR21624:SF1">
    <property type="entry name" value="ALKYLGLYCEROL MONOOXYGENASE"/>
    <property type="match status" value="1"/>
</dbReference>
<dbReference type="PATRIC" id="fig|2064.6.peg.3044"/>
<dbReference type="EMBL" id="JXZB01000002">
    <property type="protein sequence ID" value="KIQ65145.1"/>
    <property type="molecule type" value="Genomic_DNA"/>
</dbReference>
<dbReference type="AlphaFoldDB" id="A0A0D0NAA3"/>
<name>A0A0D0NAA3_KITGR</name>
<feature type="transmembrane region" description="Helical" evidence="7">
    <location>
        <begin position="6"/>
        <end position="27"/>
    </location>
</feature>
<keyword evidence="4" id="KW-0560">Oxidoreductase</keyword>
<protein>
    <submittedName>
        <fullName evidence="9">C-5 sterol desaturase</fullName>
    </submittedName>
</protein>
<dbReference type="GO" id="GO:0005506">
    <property type="term" value="F:iron ion binding"/>
    <property type="evidence" value="ECO:0007669"/>
    <property type="project" value="InterPro"/>
</dbReference>
<evidence type="ECO:0000256" key="7">
    <source>
        <dbReference type="SAM" id="Phobius"/>
    </source>
</evidence>
<dbReference type="InterPro" id="IPR051689">
    <property type="entry name" value="Sterol_desaturase/TMEM195"/>
</dbReference>
<evidence type="ECO:0000313" key="9">
    <source>
        <dbReference type="EMBL" id="KIQ65145.1"/>
    </source>
</evidence>
<reference evidence="9 10" key="1">
    <citation type="submission" date="2015-02" db="EMBL/GenBank/DDBJ databases">
        <title>Draft genome sequence of Kitasatospora griseola MF730-N6, a bafilomycin, terpentecin and satosporin producer.</title>
        <authorList>
            <person name="Arens J.C."/>
            <person name="Haltli B."/>
            <person name="Kerr R.G."/>
        </authorList>
    </citation>
    <scope>NUCLEOTIDE SEQUENCE [LARGE SCALE GENOMIC DNA]</scope>
    <source>
        <strain evidence="9 10">MF730-N6</strain>
    </source>
</reference>
<dbReference type="Pfam" id="PF04116">
    <property type="entry name" value="FA_hydroxylase"/>
    <property type="match status" value="1"/>
</dbReference>
<dbReference type="GO" id="GO:0006643">
    <property type="term" value="P:membrane lipid metabolic process"/>
    <property type="evidence" value="ECO:0007669"/>
    <property type="project" value="TreeGrafter"/>
</dbReference>
<evidence type="ECO:0000313" key="10">
    <source>
        <dbReference type="Proteomes" id="UP000032066"/>
    </source>
</evidence>
<gene>
    <name evidence="9" type="ORF">TR51_14150</name>
</gene>
<dbReference type="GO" id="GO:0008610">
    <property type="term" value="P:lipid biosynthetic process"/>
    <property type="evidence" value="ECO:0007669"/>
    <property type="project" value="InterPro"/>
</dbReference>
<comment type="subcellular location">
    <subcellularLocation>
        <location evidence="1">Endomembrane system</location>
        <topology evidence="1">Multi-pass membrane protein</topology>
    </subcellularLocation>
</comment>
<feature type="transmembrane region" description="Helical" evidence="7">
    <location>
        <begin position="127"/>
        <end position="146"/>
    </location>
</feature>
<evidence type="ECO:0000256" key="4">
    <source>
        <dbReference type="ARBA" id="ARBA00023002"/>
    </source>
</evidence>